<protein>
    <submittedName>
        <fullName evidence="1">Uncharacterized protein</fullName>
    </submittedName>
</protein>
<dbReference type="AlphaFoldDB" id="A0A4R1S4D2"/>
<accession>A0A4R1S4D2</accession>
<comment type="caution">
    <text evidence="1">The sequence shown here is derived from an EMBL/GenBank/DDBJ whole genome shotgun (WGS) entry which is preliminary data.</text>
</comment>
<dbReference type="EMBL" id="SLUN01000005">
    <property type="protein sequence ID" value="TCL73222.1"/>
    <property type="molecule type" value="Genomic_DNA"/>
</dbReference>
<gene>
    <name evidence="1" type="ORF">EDC14_100584</name>
</gene>
<reference evidence="1 2" key="1">
    <citation type="submission" date="2019-03" db="EMBL/GenBank/DDBJ databases">
        <title>Genomic Encyclopedia of Type Strains, Phase IV (KMG-IV): sequencing the most valuable type-strain genomes for metagenomic binning, comparative biology and taxonomic classification.</title>
        <authorList>
            <person name="Goeker M."/>
        </authorList>
    </citation>
    <scope>NUCLEOTIDE SEQUENCE [LARGE SCALE GENOMIC DNA]</scope>
    <source>
        <strain evidence="1 2">LX-B</strain>
    </source>
</reference>
<organism evidence="1 2">
    <name type="scientific">Hydrogenispora ethanolica</name>
    <dbReference type="NCBI Taxonomy" id="1082276"/>
    <lineage>
        <taxon>Bacteria</taxon>
        <taxon>Bacillati</taxon>
        <taxon>Bacillota</taxon>
        <taxon>Hydrogenispora</taxon>
    </lineage>
</organism>
<dbReference type="PANTHER" id="PTHR39961:SF1">
    <property type="entry name" value="DUF458 DOMAIN-CONTAINING PROTEIN"/>
    <property type="match status" value="1"/>
</dbReference>
<evidence type="ECO:0000313" key="1">
    <source>
        <dbReference type="EMBL" id="TCL73222.1"/>
    </source>
</evidence>
<dbReference type="PANTHER" id="PTHR39961">
    <property type="entry name" value="HYPOTHETICAL CYTOSOLIC PROTEIN"/>
    <property type="match status" value="1"/>
</dbReference>
<dbReference type="Pfam" id="PF04308">
    <property type="entry name" value="RNaseH_like"/>
    <property type="match status" value="1"/>
</dbReference>
<evidence type="ECO:0000313" key="2">
    <source>
        <dbReference type="Proteomes" id="UP000295008"/>
    </source>
</evidence>
<sequence>MDFQATGRHVWKVLRMHFINPTKGRLSFEQVFREIAAYIQEDAESRYKLIVGTDSMLREEVCYVTAIIILREGKGGRFFYAKEKERATLSLKQRIFYETSKSLGIAAKLAEKLTSRGMHDLDIEIHLDVGEQGKTKEIIREVVGMVTGSGFDAIIKPDSYGASKVADKYTK</sequence>
<name>A0A4R1S4D2_HYDET</name>
<dbReference type="Proteomes" id="UP000295008">
    <property type="component" value="Unassembled WGS sequence"/>
</dbReference>
<dbReference type="InterPro" id="IPR007405">
    <property type="entry name" value="Phage_KVP40_Orf299"/>
</dbReference>
<keyword evidence="2" id="KW-1185">Reference proteome</keyword>
<proteinExistence type="predicted"/>